<feature type="region of interest" description="Disordered" evidence="1">
    <location>
        <begin position="488"/>
        <end position="566"/>
    </location>
</feature>
<reference evidence="3 4" key="1">
    <citation type="submission" date="2017-12" db="EMBL/GenBank/DDBJ databases">
        <title>Sequencing, de novo assembly and annotation of complete genome of a new Thraustochytrid species, strain FCC1311.</title>
        <authorList>
            <person name="Sedici K."/>
            <person name="Godart F."/>
            <person name="Aiese Cigliano R."/>
            <person name="Sanseverino W."/>
            <person name="Barakat M."/>
            <person name="Ortet P."/>
            <person name="Marechal E."/>
            <person name="Cagnac O."/>
            <person name="Amato A."/>
        </authorList>
    </citation>
    <scope>NUCLEOTIDE SEQUENCE [LARGE SCALE GENOMIC DNA]</scope>
</reference>
<dbReference type="PANTHER" id="PTHR44167:SF18">
    <property type="entry name" value="PROTEIN KINASE DOMAIN-CONTAINING PROTEIN"/>
    <property type="match status" value="1"/>
</dbReference>
<dbReference type="Proteomes" id="UP000241890">
    <property type="component" value="Unassembled WGS sequence"/>
</dbReference>
<dbReference type="GO" id="GO:0044773">
    <property type="term" value="P:mitotic DNA damage checkpoint signaling"/>
    <property type="evidence" value="ECO:0007669"/>
    <property type="project" value="TreeGrafter"/>
</dbReference>
<dbReference type="Pfam" id="PF00069">
    <property type="entry name" value="Pkinase"/>
    <property type="match status" value="1"/>
</dbReference>
<evidence type="ECO:0000313" key="3">
    <source>
        <dbReference type="EMBL" id="GBG24858.1"/>
    </source>
</evidence>
<evidence type="ECO:0000259" key="2">
    <source>
        <dbReference type="PROSITE" id="PS50011"/>
    </source>
</evidence>
<dbReference type="SMART" id="SM00220">
    <property type="entry name" value="S_TKc"/>
    <property type="match status" value="1"/>
</dbReference>
<dbReference type="GO" id="GO:0005524">
    <property type="term" value="F:ATP binding"/>
    <property type="evidence" value="ECO:0007669"/>
    <property type="project" value="InterPro"/>
</dbReference>
<gene>
    <name evidence="3" type="ORF">FCC1311_010762</name>
</gene>
<dbReference type="InterPro" id="IPR000157">
    <property type="entry name" value="TIR_dom"/>
</dbReference>
<feature type="compositionally biased region" description="Basic and acidic residues" evidence="1">
    <location>
        <begin position="488"/>
        <end position="509"/>
    </location>
</feature>
<protein>
    <submittedName>
        <fullName evidence="3">Protein kinase, putative</fullName>
    </submittedName>
</protein>
<sequence>MERIRDYLFDSESDAWTLNAHMMAQKSAHVFAVLMFNLNEKDTKVQSLLSDPSLWLQEAVECDGVEVTTGLPLIHALFACHVSNEFALPGRFCELFDHWVRLEDGLLMMDAKDSGGRSLQPLAFANSNTSDWARSYGTYLKRFRIAEGPPVHESKTCAVHFGTDIETDGPVALKIMRVKEQYEREKDARDADGMAVDGCMSILYRDDAELAEALDKDFCLVMTQASRSLFEAINTERFAGRDLPKIRMIAYKVICVIQNLHNSGRIHGDIKPRNVVRVNASKQHTFKDGAKGGQFEVSKAWKDDSAGELFDAADEEDWQLIDLDASAEISSVEHPNERKLLTGKMSTGYVAPEVARWEFRDGTEGGVAPEAVPAIDVWGFGVVLFQLLSGTKLFMVDESDDNIIANNDKTELMNWLALDNERLHRIQKREDKNERKDKGKTGKSKADGLTATDFEIEAARDLVRLCLRGDPSERISVDQIVEHHPFFDVERLNARQPNKDQDDPNGDREDSNEDQDDANEDQDDEDQEDDVNEGQGNDSNEDQDYDSGNSPRRSNTQENPRFSERVMGLHRLVVPTRFSLFGRTTAPPLENDSHTSKFYAASAHNELIELPAYHFFLSHMQAQAAGTVKDLLMGLERNEMTAWVDMRASEITLKSMQRGVLSSQRFVMVLTTDVLFRPFCLAELKFAIDRFSRLEGGVTKYITFVVEGDSRFSAWDEDKNVPWSSSIKASDIEKLKEGLASLDLDPQEVLRDAENTVRECSKIPYRRRMYEEEAMLRALARHAGFRAVPLPPPQSSELRLCIVSKQSSPIANELKELLQDAGANLCKIEKAPVVLVVLEPKCQADVNAALDAAPANVPLLAVHHKWKFADDRKDLKPEWQTKLLDELEVLPWRAKTNKENATYLVDHEQPALISELCLRVRRALRASALDN</sequence>
<dbReference type="PANTHER" id="PTHR44167">
    <property type="entry name" value="OVARIAN-SPECIFIC SERINE/THREONINE-PROTEIN KINASE LOK-RELATED"/>
    <property type="match status" value="1"/>
</dbReference>
<proteinExistence type="predicted"/>
<comment type="caution">
    <text evidence="3">The sequence shown here is derived from an EMBL/GenBank/DDBJ whole genome shotgun (WGS) entry which is preliminary data.</text>
</comment>
<organism evidence="3 4">
    <name type="scientific">Hondaea fermentalgiana</name>
    <dbReference type="NCBI Taxonomy" id="2315210"/>
    <lineage>
        <taxon>Eukaryota</taxon>
        <taxon>Sar</taxon>
        <taxon>Stramenopiles</taxon>
        <taxon>Bigyra</taxon>
        <taxon>Labyrinthulomycetes</taxon>
        <taxon>Thraustochytrida</taxon>
        <taxon>Thraustochytriidae</taxon>
        <taxon>Hondaea</taxon>
    </lineage>
</organism>
<dbReference type="Gene3D" id="3.40.50.10140">
    <property type="entry name" value="Toll/interleukin-1 receptor homology (TIR) domain"/>
    <property type="match status" value="1"/>
</dbReference>
<keyword evidence="4" id="KW-1185">Reference proteome</keyword>
<feature type="compositionally biased region" description="Polar residues" evidence="1">
    <location>
        <begin position="546"/>
        <end position="560"/>
    </location>
</feature>
<dbReference type="InterPro" id="IPR035897">
    <property type="entry name" value="Toll_tir_struct_dom_sf"/>
</dbReference>
<dbReference type="EMBL" id="BEYU01000009">
    <property type="protein sequence ID" value="GBG24858.1"/>
    <property type="molecule type" value="Genomic_DNA"/>
</dbReference>
<dbReference type="Pfam" id="PF13676">
    <property type="entry name" value="TIR_2"/>
    <property type="match status" value="1"/>
</dbReference>
<dbReference type="GO" id="GO:0004674">
    <property type="term" value="F:protein serine/threonine kinase activity"/>
    <property type="evidence" value="ECO:0007669"/>
    <property type="project" value="TreeGrafter"/>
</dbReference>
<keyword evidence="3" id="KW-0808">Transferase</keyword>
<dbReference type="SUPFAM" id="SSF52200">
    <property type="entry name" value="Toll/Interleukin receptor TIR domain"/>
    <property type="match status" value="1"/>
</dbReference>
<accession>A0A2R5G4Z2</accession>
<evidence type="ECO:0000313" key="4">
    <source>
        <dbReference type="Proteomes" id="UP000241890"/>
    </source>
</evidence>
<feature type="compositionally biased region" description="Acidic residues" evidence="1">
    <location>
        <begin position="510"/>
        <end position="532"/>
    </location>
</feature>
<feature type="region of interest" description="Disordered" evidence="1">
    <location>
        <begin position="427"/>
        <end position="446"/>
    </location>
</feature>
<dbReference type="GO" id="GO:0005737">
    <property type="term" value="C:cytoplasm"/>
    <property type="evidence" value="ECO:0007669"/>
    <property type="project" value="TreeGrafter"/>
</dbReference>
<dbReference type="AlphaFoldDB" id="A0A2R5G4Z2"/>
<dbReference type="InterPro" id="IPR011009">
    <property type="entry name" value="Kinase-like_dom_sf"/>
</dbReference>
<dbReference type="OrthoDB" id="437530at2759"/>
<feature type="domain" description="Protein kinase" evidence="2">
    <location>
        <begin position="145"/>
        <end position="487"/>
    </location>
</feature>
<keyword evidence="3" id="KW-0418">Kinase</keyword>
<dbReference type="Gene3D" id="1.10.510.10">
    <property type="entry name" value="Transferase(Phosphotransferase) domain 1"/>
    <property type="match status" value="1"/>
</dbReference>
<name>A0A2R5G4Z2_9STRA</name>
<dbReference type="InterPro" id="IPR000719">
    <property type="entry name" value="Prot_kinase_dom"/>
</dbReference>
<dbReference type="InParanoid" id="A0A2R5G4Z2"/>
<dbReference type="PROSITE" id="PS50011">
    <property type="entry name" value="PROTEIN_KINASE_DOM"/>
    <property type="match status" value="1"/>
</dbReference>
<dbReference type="GO" id="GO:0005634">
    <property type="term" value="C:nucleus"/>
    <property type="evidence" value="ECO:0007669"/>
    <property type="project" value="TreeGrafter"/>
</dbReference>
<evidence type="ECO:0000256" key="1">
    <source>
        <dbReference type="SAM" id="MobiDB-lite"/>
    </source>
</evidence>
<dbReference type="SUPFAM" id="SSF56112">
    <property type="entry name" value="Protein kinase-like (PK-like)"/>
    <property type="match status" value="1"/>
</dbReference>